<proteinExistence type="predicted"/>
<evidence type="ECO:0000313" key="2">
    <source>
        <dbReference type="Proteomes" id="UP001251528"/>
    </source>
</evidence>
<dbReference type="AlphaFoldDB" id="A0AAJ0CRI3"/>
<reference evidence="1" key="1">
    <citation type="submission" date="2023-06" db="EMBL/GenBank/DDBJ databases">
        <title>Conoideocrella luteorostrata (Hypocreales: Clavicipitaceae), a potential biocontrol fungus for elongate hemlock scale in United States Christmas tree production areas.</title>
        <authorList>
            <person name="Barrett H."/>
            <person name="Lovett B."/>
            <person name="Macias A.M."/>
            <person name="Stajich J.E."/>
            <person name="Kasson M.T."/>
        </authorList>
    </citation>
    <scope>NUCLEOTIDE SEQUENCE</scope>
    <source>
        <strain evidence="1">ARSEF 14590</strain>
    </source>
</reference>
<keyword evidence="2" id="KW-1185">Reference proteome</keyword>
<gene>
    <name evidence="1" type="ORF">QQS21_005825</name>
</gene>
<name>A0AAJ0CRI3_9HYPO</name>
<comment type="caution">
    <text evidence="1">The sequence shown here is derived from an EMBL/GenBank/DDBJ whole genome shotgun (WGS) entry which is preliminary data.</text>
</comment>
<organism evidence="1 2">
    <name type="scientific">Conoideocrella luteorostrata</name>
    <dbReference type="NCBI Taxonomy" id="1105319"/>
    <lineage>
        <taxon>Eukaryota</taxon>
        <taxon>Fungi</taxon>
        <taxon>Dikarya</taxon>
        <taxon>Ascomycota</taxon>
        <taxon>Pezizomycotina</taxon>
        <taxon>Sordariomycetes</taxon>
        <taxon>Hypocreomycetidae</taxon>
        <taxon>Hypocreales</taxon>
        <taxon>Clavicipitaceae</taxon>
        <taxon>Conoideocrella</taxon>
    </lineage>
</organism>
<dbReference type="Proteomes" id="UP001251528">
    <property type="component" value="Unassembled WGS sequence"/>
</dbReference>
<accession>A0AAJ0CRI3</accession>
<dbReference type="EMBL" id="JASWJB010000101">
    <property type="protein sequence ID" value="KAK2598048.1"/>
    <property type="molecule type" value="Genomic_DNA"/>
</dbReference>
<sequence>MADNILAKDCRKEFHYCGTGLLKLEKQNQLSAELTKVGLDVDEDTMKESLFYCSGEKNSTIVWQQVCDKCKEMGKGKSDYCLPVYDVQDELIADGESLVGGPM</sequence>
<protein>
    <submittedName>
        <fullName evidence="1">Uncharacterized protein</fullName>
    </submittedName>
</protein>
<evidence type="ECO:0000313" key="1">
    <source>
        <dbReference type="EMBL" id="KAK2598048.1"/>
    </source>
</evidence>